<evidence type="ECO:0000256" key="5">
    <source>
        <dbReference type="ARBA" id="ARBA00022491"/>
    </source>
</evidence>
<dbReference type="InterPro" id="IPR009057">
    <property type="entry name" value="Homeodomain-like_sf"/>
</dbReference>
<keyword evidence="6 18" id="KW-0597">Phosphoprotein</keyword>
<dbReference type="Pfam" id="PF02954">
    <property type="entry name" value="HTH_8"/>
    <property type="match status" value="1"/>
</dbReference>
<feature type="domain" description="Response regulatory" evidence="20">
    <location>
        <begin position="4"/>
        <end position="118"/>
    </location>
</feature>
<keyword evidence="9" id="KW-0902">Two-component regulatory system</keyword>
<dbReference type="InterPro" id="IPR002197">
    <property type="entry name" value="HTH_Fis"/>
</dbReference>
<evidence type="ECO:0000256" key="8">
    <source>
        <dbReference type="ARBA" id="ARBA00022840"/>
    </source>
</evidence>
<keyword evidence="11" id="KW-0238">DNA-binding</keyword>
<sequence length="474" mass="52941">MAKLILVVDDEKSVCEALKDVLEESGYSVVTATSGREALEKVNLIRPHAVLLDIRMPEMDGIKVLQVLREKYPGVPVILMTAYSDTQTTINAMRHGAFEYIVKPINLDELLSTLEKATTVTEPLVTVGKGEVAPRPGTLIGCSPAMQEVYKTIGRIADSDVTVLIQGESGTGKELVAEAIHYNSPRQGRPFVKIDCTAIPENLLESELFGHEKGAFTGAHTRKLGKFELADGGTVFLDEIGDISPALQAKLLRFLQEKAFERVGGTETRRVDVRIIAATNKDLEERVKSGLFREDLYYRLNVVEIRLPPLRERKEDVMLLVDYFVSLSNRKFGKQVTGLTRSVADILLQYNWPGNVRELRNVCERAVLMARGNVITPESLPEYLLRAVRSRSETWHPAEDKRVLPLKEMVAEMERSAILRALEEHRGNKTAVARALGMSRTTLYAKMKELGIADPENDKDHHELKKVFGGIERA</sequence>
<evidence type="ECO:0000256" key="4">
    <source>
        <dbReference type="ARBA" id="ARBA00022490"/>
    </source>
</evidence>
<dbReference type="InterPro" id="IPR027417">
    <property type="entry name" value="P-loop_NTPase"/>
</dbReference>
<dbReference type="PROSITE" id="PS00675">
    <property type="entry name" value="SIGMA54_INTERACT_1"/>
    <property type="match status" value="1"/>
</dbReference>
<dbReference type="SUPFAM" id="SSF52540">
    <property type="entry name" value="P-loop containing nucleoside triphosphate hydrolases"/>
    <property type="match status" value="1"/>
</dbReference>
<dbReference type="PANTHER" id="PTHR32071:SF95">
    <property type="entry name" value="DNA-BINDING TRANSCRIPTIONAL REGULATOR NTRC"/>
    <property type="match status" value="1"/>
</dbReference>
<dbReference type="FunFam" id="1.10.8.60:FF:000014">
    <property type="entry name" value="DNA-binding transcriptional regulator NtrC"/>
    <property type="match status" value="1"/>
</dbReference>
<evidence type="ECO:0000256" key="13">
    <source>
        <dbReference type="ARBA" id="ARBA00023163"/>
    </source>
</evidence>
<evidence type="ECO:0000256" key="17">
    <source>
        <dbReference type="ARBA" id="ARBA00031910"/>
    </source>
</evidence>
<dbReference type="SMART" id="SM00448">
    <property type="entry name" value="REC"/>
    <property type="match status" value="1"/>
</dbReference>
<dbReference type="GO" id="GO:0005524">
    <property type="term" value="F:ATP binding"/>
    <property type="evidence" value="ECO:0007669"/>
    <property type="project" value="UniProtKB-KW"/>
</dbReference>
<dbReference type="Gene3D" id="3.40.50.2300">
    <property type="match status" value="1"/>
</dbReference>
<dbReference type="GO" id="GO:0006355">
    <property type="term" value="P:regulation of DNA-templated transcription"/>
    <property type="evidence" value="ECO:0007669"/>
    <property type="project" value="InterPro"/>
</dbReference>
<dbReference type="FunFam" id="3.40.50.2300:FF:000018">
    <property type="entry name" value="DNA-binding transcriptional regulator NtrC"/>
    <property type="match status" value="1"/>
</dbReference>
<dbReference type="Gene3D" id="1.10.10.60">
    <property type="entry name" value="Homeodomain-like"/>
    <property type="match status" value="1"/>
</dbReference>
<evidence type="ECO:0000256" key="6">
    <source>
        <dbReference type="ARBA" id="ARBA00022553"/>
    </source>
</evidence>
<evidence type="ECO:0000256" key="7">
    <source>
        <dbReference type="ARBA" id="ARBA00022741"/>
    </source>
</evidence>
<evidence type="ECO:0000256" key="11">
    <source>
        <dbReference type="ARBA" id="ARBA00023125"/>
    </source>
</evidence>
<dbReference type="SUPFAM" id="SSF46689">
    <property type="entry name" value="Homeodomain-like"/>
    <property type="match status" value="1"/>
</dbReference>
<dbReference type="InterPro" id="IPR025944">
    <property type="entry name" value="Sigma_54_int_dom_CS"/>
</dbReference>
<proteinExistence type="predicted"/>
<dbReference type="PROSITE" id="PS00676">
    <property type="entry name" value="SIGMA54_INTERACT_2"/>
    <property type="match status" value="1"/>
</dbReference>
<dbReference type="InterPro" id="IPR058031">
    <property type="entry name" value="AAA_lid_NorR"/>
</dbReference>
<dbReference type="OrthoDB" id="9803970at2"/>
<dbReference type="InterPro" id="IPR025662">
    <property type="entry name" value="Sigma_54_int_dom_ATP-bd_1"/>
</dbReference>
<dbReference type="FunFam" id="3.40.50.300:FF:000006">
    <property type="entry name" value="DNA-binding transcriptional regulator NtrC"/>
    <property type="match status" value="1"/>
</dbReference>
<keyword evidence="14" id="KW-0535">Nitrogen fixation</keyword>
<accession>A0A3D8P3I9</accession>
<dbReference type="RefSeq" id="WP_115793281.1">
    <property type="nucleotide sequence ID" value="NZ_QSLN01000022.1"/>
</dbReference>
<protein>
    <recommendedName>
        <fullName evidence="3">DNA-binding transcriptional regulator NtrC</fullName>
    </recommendedName>
    <alternativeName>
        <fullName evidence="16">Nitrogen regulation protein NR(I)</fullName>
    </alternativeName>
    <alternativeName>
        <fullName evidence="17">Nitrogen regulator I</fullName>
    </alternativeName>
    <alternativeName>
        <fullName evidence="2">Stage 0 sporulation protein A homolog</fullName>
    </alternativeName>
</protein>
<dbReference type="Gene3D" id="1.10.8.60">
    <property type="match status" value="1"/>
</dbReference>
<keyword evidence="12" id="KW-0010">Activator</keyword>
<keyword evidence="5" id="KW-0678">Repressor</keyword>
<dbReference type="GO" id="GO:0005737">
    <property type="term" value="C:cytoplasm"/>
    <property type="evidence" value="ECO:0007669"/>
    <property type="project" value="UniProtKB-SubCell"/>
</dbReference>
<organism evidence="21 22">
    <name type="scientific">Ammonifex thiophilus</name>
    <dbReference type="NCBI Taxonomy" id="444093"/>
    <lineage>
        <taxon>Bacteria</taxon>
        <taxon>Bacillati</taxon>
        <taxon>Bacillota</taxon>
        <taxon>Clostridia</taxon>
        <taxon>Thermoanaerobacterales</taxon>
        <taxon>Thermoanaerobacteraceae</taxon>
        <taxon>Ammonifex</taxon>
    </lineage>
</organism>
<dbReference type="InterPro" id="IPR011006">
    <property type="entry name" value="CheY-like_superfamily"/>
</dbReference>
<keyword evidence="22" id="KW-1185">Reference proteome</keyword>
<dbReference type="Pfam" id="PF00158">
    <property type="entry name" value="Sigma54_activat"/>
    <property type="match status" value="1"/>
</dbReference>
<reference evidence="21 22" key="1">
    <citation type="submission" date="2018-08" db="EMBL/GenBank/DDBJ databases">
        <title>Form III RuBisCO-mediated autotrophy in Thermodesulfobium bacteria.</title>
        <authorList>
            <person name="Toshchakov S.V."/>
            <person name="Kublanov I.V."/>
            <person name="Frolov E."/>
            <person name="Bonch-Osmolovskaya E.A."/>
            <person name="Tourova T.P."/>
            <person name="Chernych N.A."/>
            <person name="Lebedinsky A.V."/>
        </authorList>
    </citation>
    <scope>NUCLEOTIDE SEQUENCE [LARGE SCALE GENOMIC DNA]</scope>
    <source>
        <strain evidence="21 22">SR</strain>
    </source>
</reference>
<evidence type="ECO:0000259" key="19">
    <source>
        <dbReference type="PROSITE" id="PS50045"/>
    </source>
</evidence>
<dbReference type="Pfam" id="PF25601">
    <property type="entry name" value="AAA_lid_14"/>
    <property type="match status" value="1"/>
</dbReference>
<evidence type="ECO:0000256" key="18">
    <source>
        <dbReference type="PROSITE-ProRule" id="PRU00169"/>
    </source>
</evidence>
<evidence type="ECO:0000256" key="12">
    <source>
        <dbReference type="ARBA" id="ARBA00023159"/>
    </source>
</evidence>
<comment type="function">
    <text evidence="15">May play the central regulatory role in sporulation. It may be an element of the effector pathway responsible for the activation of sporulation genes in response to nutritional stress. Spo0A may act in concert with spo0H (a sigma factor) to control the expression of some genes that are critical to the sporulation process.</text>
</comment>
<evidence type="ECO:0000256" key="1">
    <source>
        <dbReference type="ARBA" id="ARBA00004496"/>
    </source>
</evidence>
<dbReference type="InterPro" id="IPR002078">
    <property type="entry name" value="Sigma_54_int"/>
</dbReference>
<keyword evidence="13" id="KW-0804">Transcription</keyword>
<feature type="domain" description="Sigma-54 factor interaction" evidence="19">
    <location>
        <begin position="139"/>
        <end position="368"/>
    </location>
</feature>
<evidence type="ECO:0000256" key="16">
    <source>
        <dbReference type="ARBA" id="ARBA00029881"/>
    </source>
</evidence>
<evidence type="ECO:0000256" key="14">
    <source>
        <dbReference type="ARBA" id="ARBA00023231"/>
    </source>
</evidence>
<dbReference type="InterPro" id="IPR025943">
    <property type="entry name" value="Sigma_54_int_dom_ATP-bd_2"/>
</dbReference>
<dbReference type="PRINTS" id="PR01590">
    <property type="entry name" value="HTHFIS"/>
</dbReference>
<dbReference type="GO" id="GO:0000160">
    <property type="term" value="P:phosphorelay signal transduction system"/>
    <property type="evidence" value="ECO:0007669"/>
    <property type="project" value="UniProtKB-KW"/>
</dbReference>
<evidence type="ECO:0000313" key="21">
    <source>
        <dbReference type="EMBL" id="RDV81196.1"/>
    </source>
</evidence>
<dbReference type="SMART" id="SM00382">
    <property type="entry name" value="AAA"/>
    <property type="match status" value="1"/>
</dbReference>
<dbReference type="Pfam" id="PF00072">
    <property type="entry name" value="Response_reg"/>
    <property type="match status" value="1"/>
</dbReference>
<name>A0A3D8P3I9_9THEO</name>
<evidence type="ECO:0000313" key="22">
    <source>
        <dbReference type="Proteomes" id="UP000256329"/>
    </source>
</evidence>
<dbReference type="PROSITE" id="PS50045">
    <property type="entry name" value="SIGMA54_INTERACT_4"/>
    <property type="match status" value="1"/>
</dbReference>
<dbReference type="SUPFAM" id="SSF52172">
    <property type="entry name" value="CheY-like"/>
    <property type="match status" value="1"/>
</dbReference>
<dbReference type="PROSITE" id="PS50110">
    <property type="entry name" value="RESPONSE_REGULATORY"/>
    <property type="match status" value="1"/>
</dbReference>
<dbReference type="GO" id="GO:0043565">
    <property type="term" value="F:sequence-specific DNA binding"/>
    <property type="evidence" value="ECO:0007669"/>
    <property type="project" value="InterPro"/>
</dbReference>
<evidence type="ECO:0000256" key="9">
    <source>
        <dbReference type="ARBA" id="ARBA00023012"/>
    </source>
</evidence>
<evidence type="ECO:0000256" key="3">
    <source>
        <dbReference type="ARBA" id="ARBA00019059"/>
    </source>
</evidence>
<dbReference type="InterPro" id="IPR001789">
    <property type="entry name" value="Sig_transdc_resp-reg_receiver"/>
</dbReference>
<dbReference type="Gene3D" id="3.40.50.300">
    <property type="entry name" value="P-loop containing nucleotide triphosphate hydrolases"/>
    <property type="match status" value="1"/>
</dbReference>
<comment type="caution">
    <text evidence="21">The sequence shown here is derived from an EMBL/GenBank/DDBJ whole genome shotgun (WGS) entry which is preliminary data.</text>
</comment>
<dbReference type="PROSITE" id="PS00688">
    <property type="entry name" value="SIGMA54_INTERACT_3"/>
    <property type="match status" value="1"/>
</dbReference>
<dbReference type="Proteomes" id="UP000256329">
    <property type="component" value="Unassembled WGS sequence"/>
</dbReference>
<dbReference type="EMBL" id="QSLN01000022">
    <property type="protein sequence ID" value="RDV81196.1"/>
    <property type="molecule type" value="Genomic_DNA"/>
</dbReference>
<keyword evidence="8" id="KW-0067">ATP-binding</keyword>
<evidence type="ECO:0000259" key="20">
    <source>
        <dbReference type="PROSITE" id="PS50110"/>
    </source>
</evidence>
<gene>
    <name evidence="21" type="ORF">DXX99_09665</name>
</gene>
<keyword evidence="10" id="KW-0805">Transcription regulation</keyword>
<evidence type="ECO:0000256" key="2">
    <source>
        <dbReference type="ARBA" id="ARBA00018672"/>
    </source>
</evidence>
<evidence type="ECO:0000256" key="10">
    <source>
        <dbReference type="ARBA" id="ARBA00023015"/>
    </source>
</evidence>
<evidence type="ECO:0000256" key="15">
    <source>
        <dbReference type="ARBA" id="ARBA00024867"/>
    </source>
</evidence>
<keyword evidence="7" id="KW-0547">Nucleotide-binding</keyword>
<dbReference type="PANTHER" id="PTHR32071">
    <property type="entry name" value="TRANSCRIPTIONAL REGULATORY PROTEIN"/>
    <property type="match status" value="1"/>
</dbReference>
<comment type="subcellular location">
    <subcellularLocation>
        <location evidence="1">Cytoplasm</location>
    </subcellularLocation>
</comment>
<keyword evidence="4" id="KW-0963">Cytoplasm</keyword>
<feature type="modified residue" description="4-aspartylphosphate" evidence="18">
    <location>
        <position position="53"/>
    </location>
</feature>
<dbReference type="CDD" id="cd00009">
    <property type="entry name" value="AAA"/>
    <property type="match status" value="1"/>
</dbReference>
<dbReference type="InterPro" id="IPR003593">
    <property type="entry name" value="AAA+_ATPase"/>
</dbReference>
<dbReference type="AlphaFoldDB" id="A0A3D8P3I9"/>